<name>A0A6S6TQ88_9BACT</name>
<dbReference type="GO" id="GO:0004049">
    <property type="term" value="F:anthranilate synthase activity"/>
    <property type="evidence" value="ECO:0007669"/>
    <property type="project" value="UniProtKB-EC"/>
</dbReference>
<gene>
    <name evidence="11" type="ORF">HELGO_WM1312</name>
</gene>
<dbReference type="InterPro" id="IPR006805">
    <property type="entry name" value="Anth_synth_I_N"/>
</dbReference>
<dbReference type="PRINTS" id="PR00095">
    <property type="entry name" value="ANTSNTHASEI"/>
</dbReference>
<evidence type="ECO:0000256" key="3">
    <source>
        <dbReference type="ARBA" id="ARBA00020653"/>
    </source>
</evidence>
<dbReference type="Gene3D" id="3.60.120.10">
    <property type="entry name" value="Anthranilate synthase"/>
    <property type="match status" value="1"/>
</dbReference>
<comment type="subunit">
    <text evidence="2">Heterotetramer consisting of two non-identical subunits: a beta subunit (TrpG) and a large alpha subunit (TrpE).</text>
</comment>
<accession>A0A6S6TQ88</accession>
<keyword evidence="5" id="KW-0460">Magnesium</keyword>
<dbReference type="PANTHER" id="PTHR11236:SF48">
    <property type="entry name" value="ISOCHORISMATE SYNTHASE MENF"/>
    <property type="match status" value="1"/>
</dbReference>
<reference evidence="11" key="1">
    <citation type="submission" date="2020-01" db="EMBL/GenBank/DDBJ databases">
        <authorList>
            <person name="Meier V. D."/>
            <person name="Meier V D."/>
        </authorList>
    </citation>
    <scope>NUCLEOTIDE SEQUENCE</scope>
    <source>
        <strain evidence="11">HLG_WM_MAG_06</strain>
    </source>
</reference>
<organism evidence="11">
    <name type="scientific">uncultured Sulfurovum sp</name>
    <dbReference type="NCBI Taxonomy" id="269237"/>
    <lineage>
        <taxon>Bacteria</taxon>
        <taxon>Pseudomonadati</taxon>
        <taxon>Campylobacterota</taxon>
        <taxon>Epsilonproteobacteria</taxon>
        <taxon>Campylobacterales</taxon>
        <taxon>Sulfurovaceae</taxon>
        <taxon>Sulfurovum</taxon>
        <taxon>environmental samples</taxon>
    </lineage>
</organism>
<feature type="domain" description="Chorismate-utilising enzyme C-terminal" evidence="9">
    <location>
        <begin position="201"/>
        <end position="454"/>
    </location>
</feature>
<dbReference type="SUPFAM" id="SSF56322">
    <property type="entry name" value="ADC synthase"/>
    <property type="match status" value="1"/>
</dbReference>
<comment type="cofactor">
    <cofactor evidence="1">
        <name>Mg(2+)</name>
        <dbReference type="ChEBI" id="CHEBI:18420"/>
    </cofactor>
</comment>
<feature type="domain" description="Anthranilate synthase component I N-terminal" evidence="10">
    <location>
        <begin position="8"/>
        <end position="159"/>
    </location>
</feature>
<comment type="catalytic activity">
    <reaction evidence="8">
        <text>chorismate + L-glutamine = anthranilate + pyruvate + L-glutamate + H(+)</text>
        <dbReference type="Rhea" id="RHEA:21732"/>
        <dbReference type="ChEBI" id="CHEBI:15361"/>
        <dbReference type="ChEBI" id="CHEBI:15378"/>
        <dbReference type="ChEBI" id="CHEBI:16567"/>
        <dbReference type="ChEBI" id="CHEBI:29748"/>
        <dbReference type="ChEBI" id="CHEBI:29985"/>
        <dbReference type="ChEBI" id="CHEBI:58359"/>
        <dbReference type="EC" id="4.1.3.27"/>
    </reaction>
</comment>
<evidence type="ECO:0000256" key="5">
    <source>
        <dbReference type="ARBA" id="ARBA00022842"/>
    </source>
</evidence>
<sequence>MIKQLLFDQLTPVSMYGKIKELFKDEVTMLFESVVTTVEGSYSFITIGAQERIVYKDNQTLYTNQKGQVEKLNNDPFNFLQTYYQNLDQESYQQTVEEVGFSFVDGFIGFIGYDMVKVFEPTLKASMDNLYDPLNTPDLDLVRPSIIMAYSHKNSILTIIQNDEKYELEIEKIEKILHEPSIPQKLIAAKLDGEGSFSIEEERYKKLVDESKEMIRSGDVFQILLANRYTQKGEIDPLSFYRLLRSKNPSPYLFLLDYEDFSIAGSSPEVMVRLSNNEILLRPIAGTRKRGKNKARDKELELEMLNDPKECAEHLMLIDLGRNDVGRVAKTGTVKVTDMMRVERYSHVMHMVTDVEAIIADDKDMFDLFRATFTAGTMTGAPKIRAMELIAGYEGLKRGFYSGSVGYFSFNGEMDSSIAIRTSLIKPDSITLQAGGGVVADSVPALEYLEVKNKLGALLATIKDMEQL</sequence>
<dbReference type="InterPro" id="IPR005801">
    <property type="entry name" value="ADC_synthase"/>
</dbReference>
<evidence type="ECO:0000313" key="11">
    <source>
        <dbReference type="EMBL" id="CAA6817186.1"/>
    </source>
</evidence>
<evidence type="ECO:0000256" key="4">
    <source>
        <dbReference type="ARBA" id="ARBA00022723"/>
    </source>
</evidence>
<dbReference type="GO" id="GO:0046872">
    <property type="term" value="F:metal ion binding"/>
    <property type="evidence" value="ECO:0007669"/>
    <property type="project" value="UniProtKB-KW"/>
</dbReference>
<evidence type="ECO:0000259" key="9">
    <source>
        <dbReference type="Pfam" id="PF00425"/>
    </source>
</evidence>
<keyword evidence="6 11" id="KW-0456">Lyase</keyword>
<dbReference type="Pfam" id="PF00425">
    <property type="entry name" value="Chorismate_bind"/>
    <property type="match status" value="1"/>
</dbReference>
<dbReference type="EMBL" id="CACVAP010000086">
    <property type="protein sequence ID" value="CAA6817186.1"/>
    <property type="molecule type" value="Genomic_DNA"/>
</dbReference>
<comment type="function">
    <text evidence="7">Part of a heterotetrameric complex that catalyzes the two-step biosynthesis of anthranilate, an intermediate in the biosynthesis of L-tryptophan. In the first step, the glutamine-binding beta subunit (TrpG) of anthranilate synthase (AS) provides the glutamine amidotransferase activity which generates ammonia as a substrate that, along with chorismate, is used in the second step, catalyzed by the large alpha subunit of AS (TrpE) to produce anthranilate. In the absence of TrpG, TrpE can synthesize anthranilate directly from chorismate and high concentrations of ammonia.</text>
</comment>
<evidence type="ECO:0000259" key="10">
    <source>
        <dbReference type="Pfam" id="PF04715"/>
    </source>
</evidence>
<evidence type="ECO:0000256" key="2">
    <source>
        <dbReference type="ARBA" id="ARBA00011575"/>
    </source>
</evidence>
<evidence type="ECO:0000256" key="1">
    <source>
        <dbReference type="ARBA" id="ARBA00001946"/>
    </source>
</evidence>
<keyword evidence="4" id="KW-0479">Metal-binding</keyword>
<dbReference type="GO" id="GO:0000162">
    <property type="term" value="P:L-tryptophan biosynthetic process"/>
    <property type="evidence" value="ECO:0007669"/>
    <property type="project" value="TreeGrafter"/>
</dbReference>
<dbReference type="AlphaFoldDB" id="A0A6S6TQ88"/>
<dbReference type="InterPro" id="IPR015890">
    <property type="entry name" value="Chorismate_C"/>
</dbReference>
<evidence type="ECO:0000256" key="7">
    <source>
        <dbReference type="ARBA" id="ARBA00025634"/>
    </source>
</evidence>
<protein>
    <recommendedName>
        <fullName evidence="3">Anthranilate synthase component 1</fullName>
    </recommendedName>
</protein>
<evidence type="ECO:0000256" key="6">
    <source>
        <dbReference type="ARBA" id="ARBA00023239"/>
    </source>
</evidence>
<dbReference type="InterPro" id="IPR019999">
    <property type="entry name" value="Anth_synth_I-like"/>
</dbReference>
<dbReference type="Pfam" id="PF04715">
    <property type="entry name" value="Anth_synt_I_N"/>
    <property type="match status" value="1"/>
</dbReference>
<evidence type="ECO:0000256" key="8">
    <source>
        <dbReference type="ARBA" id="ARBA00047683"/>
    </source>
</evidence>
<dbReference type="PANTHER" id="PTHR11236">
    <property type="entry name" value="AMINOBENZOATE/ANTHRANILATE SYNTHASE"/>
    <property type="match status" value="1"/>
</dbReference>
<proteinExistence type="predicted"/>